<comment type="caution">
    <text evidence="15">The sequence shown here is derived from an EMBL/GenBank/DDBJ whole genome shotgun (WGS) entry which is preliminary data.</text>
</comment>
<evidence type="ECO:0000256" key="9">
    <source>
        <dbReference type="ARBA" id="ARBA00022989"/>
    </source>
</evidence>
<comment type="function">
    <text evidence="1">Part of a complex that catalyzes the formation of methyl-coenzyme M and tetrahydromethanopterin from coenzyme M and methyl-tetrahydromethanopterin. This is an energy-conserving, sodium-ion translocating step.</text>
</comment>
<gene>
    <name evidence="15" type="ORF">ASZ90_013478</name>
</gene>
<comment type="subunit">
    <text evidence="3">The complex is composed of 8 subunits; MtrA, MtrB, MtrC, MtrD, MtrE, MtrF, MtrG and MtrH.</text>
</comment>
<sequence>MGFVRVSPELGLIFDPMKGVVSEQRADVVLFTFDPVYERIEKMDKVADDLVNQLVPDNELLSSYARRGKASYIAGLYTNIWVGFIIGLVLSFVLLLSMAFTNPATFEIVKKALGGA</sequence>
<evidence type="ECO:0000313" key="15">
    <source>
        <dbReference type="EMBL" id="KUG16845.1"/>
    </source>
</evidence>
<dbReference type="GO" id="GO:0019386">
    <property type="term" value="P:methanogenesis, from carbon dioxide"/>
    <property type="evidence" value="ECO:0007669"/>
    <property type="project" value="UniProtKB-UniPathway"/>
</dbReference>
<dbReference type="NCBIfam" id="NF002129">
    <property type="entry name" value="PRK00965.1"/>
    <property type="match status" value="1"/>
</dbReference>
<evidence type="ECO:0000256" key="14">
    <source>
        <dbReference type="SAM" id="Phobius"/>
    </source>
</evidence>
<dbReference type="AlphaFoldDB" id="A0A0W8F7K0"/>
<keyword evidence="11 14" id="KW-0472">Membrane</keyword>
<feature type="transmembrane region" description="Helical" evidence="14">
    <location>
        <begin position="76"/>
        <end position="100"/>
    </location>
</feature>
<dbReference type="EC" id="7.2.1.4" evidence="13"/>
<protein>
    <recommendedName>
        <fullName evidence="13">tetrahydromethanopterin S-methyltransferase</fullName>
        <ecNumber evidence="13">7.2.1.4</ecNumber>
    </recommendedName>
</protein>
<evidence type="ECO:0000256" key="2">
    <source>
        <dbReference type="ARBA" id="ARBA00004236"/>
    </source>
</evidence>
<dbReference type="GO" id="GO:0005886">
    <property type="term" value="C:plasma membrane"/>
    <property type="evidence" value="ECO:0007669"/>
    <property type="project" value="UniProtKB-SubCell"/>
</dbReference>
<evidence type="ECO:0000256" key="4">
    <source>
        <dbReference type="ARBA" id="ARBA00022475"/>
    </source>
</evidence>
<reference evidence="15" key="1">
    <citation type="journal article" date="2015" name="Proc. Natl. Acad. Sci. U.S.A.">
        <title>Networks of energetic and metabolic interactions define dynamics in microbial communities.</title>
        <authorList>
            <person name="Embree M."/>
            <person name="Liu J.K."/>
            <person name="Al-Bassam M.M."/>
            <person name="Zengler K."/>
        </authorList>
    </citation>
    <scope>NUCLEOTIDE SEQUENCE</scope>
</reference>
<keyword evidence="6 15" id="KW-0489">Methyltransferase</keyword>
<evidence type="ECO:0000256" key="1">
    <source>
        <dbReference type="ARBA" id="ARBA00002533"/>
    </source>
</evidence>
<comment type="subcellular location">
    <subcellularLocation>
        <location evidence="2">Cell membrane</location>
    </subcellularLocation>
</comment>
<keyword evidence="8 14" id="KW-0812">Transmembrane</keyword>
<dbReference type="InterPro" id="IPR008690">
    <property type="entry name" value="MtrB_MeTrfase"/>
</dbReference>
<dbReference type="HAMAP" id="MF_01094">
    <property type="entry name" value="MtrB"/>
    <property type="match status" value="1"/>
</dbReference>
<evidence type="ECO:0000256" key="10">
    <source>
        <dbReference type="ARBA" id="ARBA00022994"/>
    </source>
</evidence>
<name>A0A0W8F7K0_9ZZZZ</name>
<evidence type="ECO:0000256" key="7">
    <source>
        <dbReference type="ARBA" id="ARBA00022679"/>
    </source>
</evidence>
<comment type="catalytic activity">
    <reaction evidence="12">
        <text>5-methyl-5,6,7,8-tetrahydromethanopterin + coenzyme M + 2 Na(+)(in) = 5,6,7,8-tetrahydromethanopterin + methyl-coenzyme M + 2 Na(+)(out)</text>
        <dbReference type="Rhea" id="RHEA:53492"/>
        <dbReference type="ChEBI" id="CHEBI:29101"/>
        <dbReference type="ChEBI" id="CHEBI:58103"/>
        <dbReference type="ChEBI" id="CHEBI:58116"/>
        <dbReference type="ChEBI" id="CHEBI:58286"/>
        <dbReference type="ChEBI" id="CHEBI:58319"/>
        <dbReference type="EC" id="7.2.1.4"/>
    </reaction>
</comment>
<evidence type="ECO:0000256" key="13">
    <source>
        <dbReference type="ARBA" id="ARBA00044970"/>
    </source>
</evidence>
<dbReference type="EMBL" id="LNQE01001478">
    <property type="protein sequence ID" value="KUG16845.1"/>
    <property type="molecule type" value="Genomic_DNA"/>
</dbReference>
<proteinExistence type="inferred from homology"/>
<dbReference type="GO" id="GO:0006730">
    <property type="term" value="P:one-carbon metabolic process"/>
    <property type="evidence" value="ECO:0007669"/>
    <property type="project" value="UniProtKB-KW"/>
</dbReference>
<dbReference type="PIRSF" id="PIRSF005518">
    <property type="entry name" value="MtrB"/>
    <property type="match status" value="1"/>
</dbReference>
<organism evidence="15">
    <name type="scientific">hydrocarbon metagenome</name>
    <dbReference type="NCBI Taxonomy" id="938273"/>
    <lineage>
        <taxon>unclassified sequences</taxon>
        <taxon>metagenomes</taxon>
        <taxon>ecological metagenomes</taxon>
    </lineage>
</organism>
<dbReference type="NCBIfam" id="TIGR04166">
    <property type="entry name" value="methano_MtrB"/>
    <property type="match status" value="1"/>
</dbReference>
<evidence type="ECO:0000256" key="3">
    <source>
        <dbReference type="ARBA" id="ARBA00011616"/>
    </source>
</evidence>
<keyword evidence="4" id="KW-1003">Cell membrane</keyword>
<dbReference type="Pfam" id="PF05440">
    <property type="entry name" value="MtrB"/>
    <property type="match status" value="1"/>
</dbReference>
<evidence type="ECO:0000256" key="5">
    <source>
        <dbReference type="ARBA" id="ARBA00022563"/>
    </source>
</evidence>
<dbReference type="GO" id="GO:0032259">
    <property type="term" value="P:methylation"/>
    <property type="evidence" value="ECO:0007669"/>
    <property type="project" value="UniProtKB-KW"/>
</dbReference>
<evidence type="ECO:0000256" key="12">
    <source>
        <dbReference type="ARBA" id="ARBA00044880"/>
    </source>
</evidence>
<evidence type="ECO:0000256" key="11">
    <source>
        <dbReference type="ARBA" id="ARBA00023136"/>
    </source>
</evidence>
<dbReference type="GO" id="GO:0030269">
    <property type="term" value="F:tetrahydromethanopterin S-methyltransferase activity"/>
    <property type="evidence" value="ECO:0007669"/>
    <property type="project" value="UniProtKB-EC"/>
</dbReference>
<keyword evidence="7 15" id="KW-0808">Transferase</keyword>
<dbReference type="UniPathway" id="UPA00640">
    <property type="reaction ID" value="UER00698"/>
</dbReference>
<keyword evidence="9 14" id="KW-1133">Transmembrane helix</keyword>
<accession>A0A0W8F7K0</accession>
<keyword evidence="10" id="KW-0484">Methanogenesis</keyword>
<evidence type="ECO:0000256" key="6">
    <source>
        <dbReference type="ARBA" id="ARBA00022603"/>
    </source>
</evidence>
<keyword evidence="5" id="KW-0554">One-carbon metabolism</keyword>
<evidence type="ECO:0000256" key="8">
    <source>
        <dbReference type="ARBA" id="ARBA00022692"/>
    </source>
</evidence>